<keyword evidence="1" id="KW-0812">Transmembrane</keyword>
<evidence type="ECO:0000313" key="3">
    <source>
        <dbReference type="Proteomes" id="UP001241169"/>
    </source>
</evidence>
<comment type="caution">
    <text evidence="2">The sequence shown here is derived from an EMBL/GenBank/DDBJ whole genome shotgun (WGS) entry which is preliminary data.</text>
</comment>
<reference evidence="2 3" key="1">
    <citation type="submission" date="2016-10" db="EMBL/GenBank/DDBJ databases">
        <title>The genome sequence of Colletotrichum fioriniae PJ7.</title>
        <authorList>
            <person name="Baroncelli R."/>
        </authorList>
    </citation>
    <scope>NUCLEOTIDE SEQUENCE [LARGE SCALE GENOMIC DNA]</scope>
    <source>
        <strain evidence="2 3">IMI 384185</strain>
    </source>
</reference>
<accession>A0ABQ9SQ20</accession>
<name>A0ABQ9SQ20_9PEZI</name>
<sequence>ILIYLYILLLLATRAILDIDYIVLIYNINRYSYCLDRLFFF</sequence>
<proteinExistence type="predicted"/>
<dbReference type="RefSeq" id="XP_060350735.1">
    <property type="nucleotide sequence ID" value="XM_060489269.1"/>
</dbReference>
<dbReference type="Proteomes" id="UP001241169">
    <property type="component" value="Unassembled WGS sequence"/>
</dbReference>
<evidence type="ECO:0000256" key="1">
    <source>
        <dbReference type="SAM" id="Phobius"/>
    </source>
</evidence>
<keyword evidence="3" id="KW-1185">Reference proteome</keyword>
<evidence type="ECO:0000313" key="2">
    <source>
        <dbReference type="EMBL" id="KAK1541603.1"/>
    </source>
</evidence>
<organism evidence="2 3">
    <name type="scientific">Colletotrichum paranaense</name>
    <dbReference type="NCBI Taxonomy" id="1914294"/>
    <lineage>
        <taxon>Eukaryota</taxon>
        <taxon>Fungi</taxon>
        <taxon>Dikarya</taxon>
        <taxon>Ascomycota</taxon>
        <taxon>Pezizomycotina</taxon>
        <taxon>Sordariomycetes</taxon>
        <taxon>Hypocreomycetidae</taxon>
        <taxon>Glomerellales</taxon>
        <taxon>Glomerellaceae</taxon>
        <taxon>Colletotrichum</taxon>
        <taxon>Colletotrichum acutatum species complex</taxon>
    </lineage>
</organism>
<keyword evidence="1" id="KW-1133">Transmembrane helix</keyword>
<feature type="transmembrane region" description="Helical" evidence="1">
    <location>
        <begin position="6"/>
        <end position="28"/>
    </location>
</feature>
<keyword evidence="1" id="KW-0472">Membrane</keyword>
<dbReference type="EMBL" id="MOPA01000004">
    <property type="protein sequence ID" value="KAK1541603.1"/>
    <property type="molecule type" value="Genomic_DNA"/>
</dbReference>
<protein>
    <submittedName>
        <fullName evidence="2">Uncharacterized protein</fullName>
    </submittedName>
</protein>
<gene>
    <name evidence="2" type="ORF">CPAR01_04990</name>
</gene>
<dbReference type="GeneID" id="85373168"/>
<feature type="non-terminal residue" evidence="2">
    <location>
        <position position="1"/>
    </location>
</feature>